<dbReference type="SUPFAM" id="SSF53850">
    <property type="entry name" value="Periplasmic binding protein-like II"/>
    <property type="match status" value="1"/>
</dbReference>
<sequence>MKQTFKIGVITLAAGLVASVIAPTISPASAASKKTLTVGIVGTSDAKLWQEVAKTAKKKYGITLKTKVFTDYNTPNKALADGSLDLNAFQHYNFLNNWNKSNKNAVKAIGKTFITPIRLYATDVKSVKNIKHGATIAVPNDPTNEGRALTLLQSAGLITLNKTELPTVKDIKENKKDLNIKEVAADQTPSALKSEGAAVINTNYAQDAKIKLSAAVYVEPVDKASEQWINVIAVAKKNANKKAYKDIVKAYQTKATKQYLKKTWGDAELPAWDIKLK</sequence>
<feature type="chain" id="PRO_5028924786" description="Lipoprotein" evidence="7">
    <location>
        <begin position="31"/>
        <end position="277"/>
    </location>
</feature>
<feature type="signal peptide" evidence="7">
    <location>
        <begin position="1"/>
        <end position="30"/>
    </location>
</feature>
<dbReference type="PIRSF" id="PIRSF002854">
    <property type="entry name" value="MetQ"/>
    <property type="match status" value="1"/>
</dbReference>
<dbReference type="Gene3D" id="3.40.190.10">
    <property type="entry name" value="Periplasmic binding protein-like II"/>
    <property type="match status" value="2"/>
</dbReference>
<evidence type="ECO:0000256" key="5">
    <source>
        <dbReference type="ARBA" id="ARBA00023288"/>
    </source>
</evidence>
<keyword evidence="9" id="KW-1185">Reference proteome</keyword>
<evidence type="ECO:0000256" key="3">
    <source>
        <dbReference type="ARBA" id="ARBA00023136"/>
    </source>
</evidence>
<gene>
    <name evidence="8" type="ORF">H9L19_03225</name>
</gene>
<dbReference type="InterPro" id="IPR004872">
    <property type="entry name" value="Lipoprotein_NlpA"/>
</dbReference>
<evidence type="ECO:0000256" key="6">
    <source>
        <dbReference type="PIRNR" id="PIRNR002854"/>
    </source>
</evidence>
<evidence type="ECO:0000256" key="4">
    <source>
        <dbReference type="ARBA" id="ARBA00023139"/>
    </source>
</evidence>
<reference evidence="8 9" key="1">
    <citation type="submission" date="2020-08" db="EMBL/GenBank/DDBJ databases">
        <title>Genome sequence of Weissella diestrammenae KACC 16890T.</title>
        <authorList>
            <person name="Hyun D.-W."/>
            <person name="Bae J.-W."/>
        </authorList>
    </citation>
    <scope>NUCLEOTIDE SEQUENCE [LARGE SCALE GENOMIC DNA]</scope>
    <source>
        <strain evidence="8 9">KACC 16890</strain>
    </source>
</reference>
<organism evidence="8 9">
    <name type="scientific">Weissella diestrammenae</name>
    <dbReference type="NCBI Taxonomy" id="1162633"/>
    <lineage>
        <taxon>Bacteria</taxon>
        <taxon>Bacillati</taxon>
        <taxon>Bacillota</taxon>
        <taxon>Bacilli</taxon>
        <taxon>Lactobacillales</taxon>
        <taxon>Lactobacillaceae</taxon>
        <taxon>Weissella</taxon>
    </lineage>
</organism>
<proteinExistence type="inferred from homology"/>
<dbReference type="GO" id="GO:0016020">
    <property type="term" value="C:membrane"/>
    <property type="evidence" value="ECO:0007669"/>
    <property type="project" value="UniProtKB-SubCell"/>
</dbReference>
<keyword evidence="4" id="KW-0564">Palmitate</keyword>
<keyword evidence="2 7" id="KW-0732">Signal</keyword>
<comment type="similarity">
    <text evidence="6">Belongs to the nlpA lipoprotein family.</text>
</comment>
<keyword evidence="5 6" id="KW-0449">Lipoprotein</keyword>
<dbReference type="RefSeq" id="WP_187529712.1">
    <property type="nucleotide sequence ID" value="NZ_CP060724.1"/>
</dbReference>
<comment type="subcellular location">
    <subcellularLocation>
        <location evidence="1">Membrane</location>
        <topology evidence="1">Lipid-anchor</topology>
    </subcellularLocation>
</comment>
<dbReference type="Pfam" id="PF03180">
    <property type="entry name" value="Lipoprotein_9"/>
    <property type="match status" value="1"/>
</dbReference>
<name>A0A7G9T709_9LACO</name>
<protein>
    <recommendedName>
        <fullName evidence="6">Lipoprotein</fullName>
    </recommendedName>
</protein>
<evidence type="ECO:0000256" key="7">
    <source>
        <dbReference type="SAM" id="SignalP"/>
    </source>
</evidence>
<evidence type="ECO:0000256" key="2">
    <source>
        <dbReference type="ARBA" id="ARBA00022729"/>
    </source>
</evidence>
<dbReference type="PANTHER" id="PTHR30429:SF1">
    <property type="entry name" value="D-METHIONINE-BINDING LIPOPROTEIN METQ-RELATED"/>
    <property type="match status" value="1"/>
</dbReference>
<dbReference type="Proteomes" id="UP000515800">
    <property type="component" value="Chromosome"/>
</dbReference>
<dbReference type="KEGG" id="wdi:H9L19_03225"/>
<keyword evidence="3" id="KW-0472">Membrane</keyword>
<evidence type="ECO:0000313" key="8">
    <source>
        <dbReference type="EMBL" id="QNN75884.1"/>
    </source>
</evidence>
<dbReference type="AlphaFoldDB" id="A0A7G9T709"/>
<evidence type="ECO:0000313" key="9">
    <source>
        <dbReference type="Proteomes" id="UP000515800"/>
    </source>
</evidence>
<dbReference type="PANTHER" id="PTHR30429">
    <property type="entry name" value="D-METHIONINE-BINDING LIPOPROTEIN METQ"/>
    <property type="match status" value="1"/>
</dbReference>
<dbReference type="EMBL" id="CP060724">
    <property type="protein sequence ID" value="QNN75884.1"/>
    <property type="molecule type" value="Genomic_DNA"/>
</dbReference>
<accession>A0A7G9T709</accession>
<evidence type="ECO:0000256" key="1">
    <source>
        <dbReference type="ARBA" id="ARBA00004635"/>
    </source>
</evidence>